<dbReference type="PANTHER" id="PTHR24029">
    <property type="entry name" value="UVRABC SYSTEM PROTEIN B"/>
    <property type="match status" value="1"/>
</dbReference>
<evidence type="ECO:0000313" key="4">
    <source>
        <dbReference type="EMBL" id="SVB61065.1"/>
    </source>
</evidence>
<dbReference type="InterPro" id="IPR004807">
    <property type="entry name" value="UvrB"/>
</dbReference>
<dbReference type="Gene3D" id="3.40.50.11180">
    <property type="match status" value="1"/>
</dbReference>
<dbReference type="SMART" id="SM01058">
    <property type="entry name" value="CarD_TRCF"/>
    <property type="match status" value="1"/>
</dbReference>
<dbReference type="PANTHER" id="PTHR24029:SF1">
    <property type="entry name" value="TRANSCRIPTION-REPAIR-COUPLING FACTOR"/>
    <property type="match status" value="1"/>
</dbReference>
<dbReference type="InterPro" id="IPR003711">
    <property type="entry name" value="CarD-like/TRCF_RID"/>
</dbReference>
<dbReference type="InterPro" id="IPR041471">
    <property type="entry name" value="UvrB_inter"/>
</dbReference>
<dbReference type="Gene3D" id="2.40.10.170">
    <property type="match status" value="1"/>
</dbReference>
<evidence type="ECO:0000259" key="3">
    <source>
        <dbReference type="SMART" id="SM01058"/>
    </source>
</evidence>
<reference evidence="4" key="1">
    <citation type="submission" date="2018-05" db="EMBL/GenBank/DDBJ databases">
        <authorList>
            <person name="Lanie J.A."/>
            <person name="Ng W.-L."/>
            <person name="Kazmierczak K.M."/>
            <person name="Andrzejewski T.M."/>
            <person name="Davidsen T.M."/>
            <person name="Wayne K.J."/>
            <person name="Tettelin H."/>
            <person name="Glass J.I."/>
            <person name="Rusch D."/>
            <person name="Podicherti R."/>
            <person name="Tsui H.-C.T."/>
            <person name="Winkler M.E."/>
        </authorList>
    </citation>
    <scope>NUCLEOTIDE SEQUENCE</scope>
</reference>
<dbReference type="GO" id="GO:0016887">
    <property type="term" value="F:ATP hydrolysis activity"/>
    <property type="evidence" value="ECO:0007669"/>
    <property type="project" value="InterPro"/>
</dbReference>
<dbReference type="SUPFAM" id="SSF141259">
    <property type="entry name" value="CarD-like"/>
    <property type="match status" value="1"/>
</dbReference>
<name>A0A382FEF0_9ZZZZ</name>
<organism evidence="4">
    <name type="scientific">marine metagenome</name>
    <dbReference type="NCBI Taxonomy" id="408172"/>
    <lineage>
        <taxon>unclassified sequences</taxon>
        <taxon>metagenomes</taxon>
        <taxon>ecological metagenomes</taxon>
    </lineage>
</organism>
<dbReference type="Gene3D" id="3.30.2060.10">
    <property type="entry name" value="Penicillin-binding protein 1b domain"/>
    <property type="match status" value="1"/>
</dbReference>
<dbReference type="GO" id="GO:0006289">
    <property type="term" value="P:nucleotide-excision repair"/>
    <property type="evidence" value="ECO:0007669"/>
    <property type="project" value="InterPro"/>
</dbReference>
<dbReference type="Pfam" id="PF02559">
    <property type="entry name" value="CarD_TRCF_RID"/>
    <property type="match status" value="1"/>
</dbReference>
<dbReference type="GO" id="GO:0009380">
    <property type="term" value="C:excinuclease repair complex"/>
    <property type="evidence" value="ECO:0007669"/>
    <property type="project" value="InterPro"/>
</dbReference>
<dbReference type="GO" id="GO:0003677">
    <property type="term" value="F:DNA binding"/>
    <property type="evidence" value="ECO:0007669"/>
    <property type="project" value="InterPro"/>
</dbReference>
<gene>
    <name evidence="4" type="ORF">METZ01_LOCUS213919</name>
</gene>
<dbReference type="InterPro" id="IPR036101">
    <property type="entry name" value="CarD-like/TRCF_RID_sf"/>
</dbReference>
<dbReference type="AlphaFoldDB" id="A0A382FEF0"/>
<dbReference type="Pfam" id="PF17757">
    <property type="entry name" value="UvrB_inter"/>
    <property type="match status" value="1"/>
</dbReference>
<dbReference type="GO" id="GO:0005524">
    <property type="term" value="F:ATP binding"/>
    <property type="evidence" value="ECO:0007669"/>
    <property type="project" value="UniProtKB-KW"/>
</dbReference>
<dbReference type="SUPFAM" id="SSF52540">
    <property type="entry name" value="P-loop containing nucleoside triphosphate hydrolases"/>
    <property type="match status" value="3"/>
</dbReference>
<keyword evidence="1" id="KW-0547">Nucleotide-binding</keyword>
<feature type="non-terminal residue" evidence="4">
    <location>
        <position position="528"/>
    </location>
</feature>
<evidence type="ECO:0000256" key="1">
    <source>
        <dbReference type="ARBA" id="ARBA00022741"/>
    </source>
</evidence>
<protein>
    <recommendedName>
        <fullName evidence="3">CarD-like/TRCF RNAP-interacting domain-containing protein</fullName>
    </recommendedName>
</protein>
<dbReference type="Gene3D" id="3.40.50.11140">
    <property type="match status" value="1"/>
</dbReference>
<dbReference type="InterPro" id="IPR027417">
    <property type="entry name" value="P-loop_NTPase"/>
</dbReference>
<proteinExistence type="predicted"/>
<sequence>KSMMLSVGEKLNSQATRDTLIQQGYLRVEQVTDPGEFAVRGSLLDIYPTGTPHPVRVDLNDEEIESLRIFDPHTQRTTGNVKHIRILPAREFPFDRNAIQRFRQNFRDYFSGEPSRSSVYRDISEAHLPAGIEYYIPLFFKQTCSFLDYLPEKALMILAEGAMDGMEVGWNLTQERYERLRGDPERPILSPEDAFWEPNLIKNQIKDQLIIDINPRNPSTRHGLVFSAHSVHPMGGNADLNQDPISRWLTQKPTGKTLVVASSAGRCEITLALLLERGFKPTKVRDWNEFIDKDSPLAITVGQLTEGLLLPESDLRVLTTQQLGIEKPKQHSRRRKSGRYAGTIIRELSDLQVGAPVVHEEYGVGRYRGLKNLVVDSIATEFLQIEYAGGDKLYVPVHSLHLVSRYTGAAPELAPLHRLGSDQWAKAKRKAAYQARDTAAELLNLYAQRAAKKGTAFPLLEDAYQQFSSQFLFEETDDQLEAIQHVLSDLQSEKSMDRVICGDVGFGKTEVALRAAFAAIHAGYQVAV</sequence>
<keyword evidence="2" id="KW-0067">ATP-binding</keyword>
<evidence type="ECO:0000256" key="2">
    <source>
        <dbReference type="ARBA" id="ARBA00022840"/>
    </source>
</evidence>
<dbReference type="EMBL" id="UINC01049367">
    <property type="protein sequence ID" value="SVB61065.1"/>
    <property type="molecule type" value="Genomic_DNA"/>
</dbReference>
<accession>A0A382FEF0</accession>
<dbReference type="Gene3D" id="3.40.50.300">
    <property type="entry name" value="P-loop containing nucleotide triphosphate hydrolases"/>
    <property type="match status" value="1"/>
</dbReference>
<feature type="non-terminal residue" evidence="4">
    <location>
        <position position="1"/>
    </location>
</feature>
<dbReference type="Pfam" id="PF21132">
    <property type="entry name" value="MFD_D3"/>
    <property type="match status" value="1"/>
</dbReference>
<feature type="domain" description="CarD-like/TRCF RNAP-interacting" evidence="3">
    <location>
        <begin position="350"/>
        <end position="447"/>
    </location>
</feature>
<dbReference type="InterPro" id="IPR048635">
    <property type="entry name" value="MFD_D3"/>
</dbReference>